<protein>
    <submittedName>
        <fullName evidence="1">SFRICE_026216</fullName>
    </submittedName>
</protein>
<accession>A0A2H1WAX0</accession>
<gene>
    <name evidence="1" type="ORF">SFRICE_026216</name>
</gene>
<dbReference type="AlphaFoldDB" id="A0A2H1WAX0"/>
<organism evidence="1">
    <name type="scientific">Spodoptera frugiperda</name>
    <name type="common">Fall armyworm</name>
    <dbReference type="NCBI Taxonomy" id="7108"/>
    <lineage>
        <taxon>Eukaryota</taxon>
        <taxon>Metazoa</taxon>
        <taxon>Ecdysozoa</taxon>
        <taxon>Arthropoda</taxon>
        <taxon>Hexapoda</taxon>
        <taxon>Insecta</taxon>
        <taxon>Pterygota</taxon>
        <taxon>Neoptera</taxon>
        <taxon>Endopterygota</taxon>
        <taxon>Lepidoptera</taxon>
        <taxon>Glossata</taxon>
        <taxon>Ditrysia</taxon>
        <taxon>Noctuoidea</taxon>
        <taxon>Noctuidae</taxon>
        <taxon>Amphipyrinae</taxon>
        <taxon>Spodoptera</taxon>
    </lineage>
</organism>
<reference evidence="1" key="1">
    <citation type="submission" date="2016-07" db="EMBL/GenBank/DDBJ databases">
        <authorList>
            <person name="Bretaudeau A."/>
        </authorList>
    </citation>
    <scope>NUCLEOTIDE SEQUENCE</scope>
    <source>
        <strain evidence="1">Rice</strain>
        <tissue evidence="1">Whole body</tissue>
    </source>
</reference>
<dbReference type="EMBL" id="ODYU01007431">
    <property type="protein sequence ID" value="SOQ50200.1"/>
    <property type="molecule type" value="Genomic_DNA"/>
</dbReference>
<name>A0A2H1WAX0_SPOFR</name>
<evidence type="ECO:0000313" key="1">
    <source>
        <dbReference type="EMBL" id="SOQ50200.1"/>
    </source>
</evidence>
<sequence>MHFSTGPDSDTVGPKDDLNWGPDYAITLCYFLLQNNYLTIIFGDIFALSSARKIGGLVAKRRANEQTVHLVVQSAQLFRIQCDRVRTSNPLRLSTTSNFMDKNLIAVFSMPNNTHTYITSHLSPMVVDRDNGPPVATNLTHLFRFINSHQSFYACLSKGIIFPVFSRRERGERECQTLTD</sequence>
<proteinExistence type="predicted"/>